<dbReference type="AlphaFoldDB" id="A0A1S3H1R0"/>
<dbReference type="InParanoid" id="A0A1S3H1R0"/>
<dbReference type="Pfam" id="PF19304">
    <property type="entry name" value="PGDH_inter"/>
    <property type="match status" value="1"/>
</dbReference>
<organism evidence="2 3">
    <name type="scientific">Lingula anatina</name>
    <name type="common">Brachiopod</name>
    <name type="synonym">Lingula unguis</name>
    <dbReference type="NCBI Taxonomy" id="7574"/>
    <lineage>
        <taxon>Eukaryota</taxon>
        <taxon>Metazoa</taxon>
        <taxon>Spiralia</taxon>
        <taxon>Lophotrochozoa</taxon>
        <taxon>Brachiopoda</taxon>
        <taxon>Linguliformea</taxon>
        <taxon>Lingulata</taxon>
        <taxon>Lingulida</taxon>
        <taxon>Linguloidea</taxon>
        <taxon>Lingulidae</taxon>
        <taxon>Lingula</taxon>
    </lineage>
</organism>
<name>A0A1S3H1R0_LINAN</name>
<evidence type="ECO:0000259" key="1">
    <source>
        <dbReference type="Pfam" id="PF19304"/>
    </source>
</evidence>
<dbReference type="InterPro" id="IPR029009">
    <property type="entry name" value="ASB_dom_sf"/>
</dbReference>
<keyword evidence="2" id="KW-1185">Reference proteome</keyword>
<gene>
    <name evidence="3" type="primary">LOC106151380</name>
</gene>
<dbReference type="KEGG" id="lak:106151380"/>
<reference evidence="3" key="1">
    <citation type="submission" date="2025-08" db="UniProtKB">
        <authorList>
            <consortium name="RefSeq"/>
        </authorList>
    </citation>
    <scope>IDENTIFICATION</scope>
    <source>
        <tissue evidence="3">Gonads</tissue>
    </source>
</reference>
<dbReference type="STRING" id="7574.A0A1S3H1R0"/>
<dbReference type="Proteomes" id="UP000085678">
    <property type="component" value="Unplaced"/>
</dbReference>
<dbReference type="RefSeq" id="XP_013380065.1">
    <property type="nucleotide sequence ID" value="XM_013524611.1"/>
</dbReference>
<dbReference type="GeneID" id="106151380"/>
<feature type="domain" description="D-3-phosphoglycerate dehydrogenase ASB" evidence="1">
    <location>
        <begin position="26"/>
        <end position="106"/>
    </location>
</feature>
<evidence type="ECO:0000313" key="2">
    <source>
        <dbReference type="Proteomes" id="UP000085678"/>
    </source>
</evidence>
<dbReference type="InterPro" id="IPR045626">
    <property type="entry name" value="PGDH_ASB_dom"/>
</dbReference>
<accession>A0A1S3H1R0</accession>
<sequence length="153" mass="15672">MYIGKAPESGNTKAGCAGCGMKKAGSNLGAAVLVGLFSEHSDIDLNLINAPPLAKEKGIQLSTSHEEQVPAQLECLVSVVVQQQGGAIHQVGGFVSAGTPMLAQINGASVSTPVSLAGNVLVYKSQANPQVMPAVAAMAYCHSELLGCLRTRQ</sequence>
<proteinExistence type="predicted"/>
<protein>
    <submittedName>
        <fullName evidence="3">Uncharacterized protein LOC106151380</fullName>
    </submittedName>
</protein>
<evidence type="ECO:0000313" key="3">
    <source>
        <dbReference type="RefSeq" id="XP_013380065.1"/>
    </source>
</evidence>
<dbReference type="Gene3D" id="3.30.1330.90">
    <property type="entry name" value="D-3-phosphoglycerate dehydrogenase, domain 3"/>
    <property type="match status" value="1"/>
</dbReference>
<dbReference type="SUPFAM" id="SSF143548">
    <property type="entry name" value="Serine metabolism enzymes domain"/>
    <property type="match status" value="1"/>
</dbReference>